<proteinExistence type="predicted"/>
<protein>
    <recommendedName>
        <fullName evidence="6">C3H1-type domain-containing protein</fullName>
    </recommendedName>
</protein>
<evidence type="ECO:0000256" key="1">
    <source>
        <dbReference type="ARBA" id="ARBA00022723"/>
    </source>
</evidence>
<feature type="compositionally biased region" description="Basic and acidic residues" evidence="5">
    <location>
        <begin position="776"/>
        <end position="785"/>
    </location>
</feature>
<feature type="region of interest" description="Disordered" evidence="5">
    <location>
        <begin position="652"/>
        <end position="817"/>
    </location>
</feature>
<feature type="region of interest" description="Disordered" evidence="5">
    <location>
        <begin position="24"/>
        <end position="74"/>
    </location>
</feature>
<evidence type="ECO:0000313" key="8">
    <source>
        <dbReference type="Proteomes" id="UP001172155"/>
    </source>
</evidence>
<evidence type="ECO:0000259" key="6">
    <source>
        <dbReference type="PROSITE" id="PS50103"/>
    </source>
</evidence>
<feature type="compositionally biased region" description="Basic and acidic residues" evidence="5">
    <location>
        <begin position="1360"/>
        <end position="1386"/>
    </location>
</feature>
<keyword evidence="3 4" id="KW-0862">Zinc</keyword>
<evidence type="ECO:0000256" key="3">
    <source>
        <dbReference type="ARBA" id="ARBA00022833"/>
    </source>
</evidence>
<dbReference type="PANTHER" id="PTHR48125">
    <property type="entry name" value="LP07818P1"/>
    <property type="match status" value="1"/>
</dbReference>
<dbReference type="EMBL" id="JAUKUD010000001">
    <property type="protein sequence ID" value="KAK0754647.1"/>
    <property type="molecule type" value="Genomic_DNA"/>
</dbReference>
<keyword evidence="8" id="KW-1185">Reference proteome</keyword>
<feature type="compositionally biased region" description="Basic and acidic residues" evidence="5">
    <location>
        <begin position="873"/>
        <end position="882"/>
    </location>
</feature>
<feature type="region of interest" description="Disordered" evidence="5">
    <location>
        <begin position="88"/>
        <end position="130"/>
    </location>
</feature>
<feature type="compositionally biased region" description="Polar residues" evidence="5">
    <location>
        <begin position="1343"/>
        <end position="1359"/>
    </location>
</feature>
<feature type="compositionally biased region" description="Basic and acidic residues" evidence="5">
    <location>
        <begin position="921"/>
        <end position="934"/>
    </location>
</feature>
<feature type="compositionally biased region" description="Low complexity" evidence="5">
    <location>
        <begin position="115"/>
        <end position="124"/>
    </location>
</feature>
<name>A0AA40FBB5_9PEZI</name>
<accession>A0AA40FBB5</accession>
<evidence type="ECO:0000313" key="7">
    <source>
        <dbReference type="EMBL" id="KAK0754647.1"/>
    </source>
</evidence>
<feature type="region of interest" description="Disordered" evidence="5">
    <location>
        <begin position="852"/>
        <end position="882"/>
    </location>
</feature>
<keyword evidence="2 4" id="KW-0863">Zinc-finger</keyword>
<feature type="compositionally biased region" description="Low complexity" evidence="5">
    <location>
        <begin position="711"/>
        <end position="750"/>
    </location>
</feature>
<feature type="compositionally biased region" description="Low complexity" evidence="5">
    <location>
        <begin position="1170"/>
        <end position="1213"/>
    </location>
</feature>
<gene>
    <name evidence="7" type="ORF">B0T18DRAFT_41461</name>
</gene>
<feature type="region of interest" description="Disordered" evidence="5">
    <location>
        <begin position="1120"/>
        <end position="1145"/>
    </location>
</feature>
<feature type="compositionally biased region" description="Basic and acidic residues" evidence="5">
    <location>
        <begin position="1018"/>
        <end position="1057"/>
    </location>
</feature>
<evidence type="ECO:0000256" key="5">
    <source>
        <dbReference type="SAM" id="MobiDB-lite"/>
    </source>
</evidence>
<feature type="compositionally biased region" description="Basic and acidic residues" evidence="5">
    <location>
        <begin position="673"/>
        <end position="682"/>
    </location>
</feature>
<dbReference type="InterPro" id="IPR000571">
    <property type="entry name" value="Znf_CCCH"/>
</dbReference>
<dbReference type="InterPro" id="IPR036855">
    <property type="entry name" value="Znf_CCCH_sf"/>
</dbReference>
<dbReference type="Proteomes" id="UP001172155">
    <property type="component" value="Unassembled WGS sequence"/>
</dbReference>
<feature type="region of interest" description="Disordered" evidence="5">
    <location>
        <begin position="1001"/>
        <end position="1063"/>
    </location>
</feature>
<feature type="compositionally biased region" description="Basic and acidic residues" evidence="5">
    <location>
        <begin position="694"/>
        <end position="707"/>
    </location>
</feature>
<feature type="region of interest" description="Disordered" evidence="5">
    <location>
        <begin position="1170"/>
        <end position="1229"/>
    </location>
</feature>
<feature type="domain" description="C3H1-type" evidence="6">
    <location>
        <begin position="1413"/>
        <end position="1438"/>
    </location>
</feature>
<dbReference type="PROSITE" id="PS50103">
    <property type="entry name" value="ZF_C3H1"/>
    <property type="match status" value="1"/>
</dbReference>
<keyword evidence="1 4" id="KW-0479">Metal-binding</keyword>
<dbReference type="GO" id="GO:0008270">
    <property type="term" value="F:zinc ion binding"/>
    <property type="evidence" value="ECO:0007669"/>
    <property type="project" value="UniProtKB-KW"/>
</dbReference>
<reference evidence="7" key="1">
    <citation type="submission" date="2023-06" db="EMBL/GenBank/DDBJ databases">
        <title>Genome-scale phylogeny and comparative genomics of the fungal order Sordariales.</title>
        <authorList>
            <consortium name="Lawrence Berkeley National Laboratory"/>
            <person name="Hensen N."/>
            <person name="Bonometti L."/>
            <person name="Westerberg I."/>
            <person name="Brannstrom I.O."/>
            <person name="Guillou S."/>
            <person name="Cros-Aarteil S."/>
            <person name="Calhoun S."/>
            <person name="Haridas S."/>
            <person name="Kuo A."/>
            <person name="Mondo S."/>
            <person name="Pangilinan J."/>
            <person name="Riley R."/>
            <person name="LaButti K."/>
            <person name="Andreopoulos B."/>
            <person name="Lipzen A."/>
            <person name="Chen C."/>
            <person name="Yanf M."/>
            <person name="Daum C."/>
            <person name="Ng V."/>
            <person name="Clum A."/>
            <person name="Steindorff A."/>
            <person name="Ohm R."/>
            <person name="Martin F."/>
            <person name="Silar P."/>
            <person name="Natvig D."/>
            <person name="Lalanne C."/>
            <person name="Gautier V."/>
            <person name="Ament-velasquez S.L."/>
            <person name="Kruys A."/>
            <person name="Hutchinson M.I."/>
            <person name="Powell A.J."/>
            <person name="Barry K."/>
            <person name="Miller A.N."/>
            <person name="Grigoriev I.V."/>
            <person name="Debuchy R."/>
            <person name="Gladieux P."/>
            <person name="Thoren M.H."/>
            <person name="Johannesson H."/>
        </authorList>
    </citation>
    <scope>NUCLEOTIDE SEQUENCE</scope>
    <source>
        <strain evidence="7">SMH3187-1</strain>
    </source>
</reference>
<organism evidence="7 8">
    <name type="scientific">Schizothecium vesticola</name>
    <dbReference type="NCBI Taxonomy" id="314040"/>
    <lineage>
        <taxon>Eukaryota</taxon>
        <taxon>Fungi</taxon>
        <taxon>Dikarya</taxon>
        <taxon>Ascomycota</taxon>
        <taxon>Pezizomycotina</taxon>
        <taxon>Sordariomycetes</taxon>
        <taxon>Sordariomycetidae</taxon>
        <taxon>Sordariales</taxon>
        <taxon>Schizotheciaceae</taxon>
        <taxon>Schizothecium</taxon>
    </lineage>
</organism>
<evidence type="ECO:0000256" key="2">
    <source>
        <dbReference type="ARBA" id="ARBA00022771"/>
    </source>
</evidence>
<feature type="zinc finger region" description="C3H1-type" evidence="4">
    <location>
        <begin position="1413"/>
        <end position="1438"/>
    </location>
</feature>
<comment type="caution">
    <text evidence="7">The sequence shown here is derived from an EMBL/GenBank/DDBJ whole genome shotgun (WGS) entry which is preliminary data.</text>
</comment>
<feature type="region of interest" description="Disordered" evidence="5">
    <location>
        <begin position="1287"/>
        <end position="1307"/>
    </location>
</feature>
<sequence length="1438" mass="156665">MDQGHDGGMGNWASNSFPGAWEQQFTNPALGFNPHAPQDHGYHHSQPPDGFTTAPSGHMNQHLPPPDPQRDLYDRPYQYYSEDVWTGSPSGAVSAHGASFGQPVPHGSQGYYHDQPQQQQQQQQASDVHQTVDSRFALVDPPHGHEFQPQLHASHGQETTDPYAFSTNMAQSQTSAANGYLQGAVPQWQQVAGHAPEYAQNEEFDVPAPPVRNPSPLFPSGQGIAHPAQQQQQGRLPAVQFQPSAVAGSPRVMPQPVAQQAAIPRPAQQQPATRSVSVQVATPQSGLVQNVPALQAMSRQPPAVQQQPAVAQASASPGPVPGQVAPASAQIPPASVQPAAAIAQSASGPPRAVEFTIDTQLLEEARKREGATLPSIPHLVIGGTPVKLKRGPPTKRYVLLSTKGGKPPLFPGWSRVWTLAESFGNHLEAYKAVESAQAADPNYQGEVDRYRADERLRLELSLSEHEIPLDWWKKMGRTQQAPKPDDKKVAEEIELSEKMRLISYLKADQIARKNTYELFHPAYRCEVDILREKLSKMGTADAMKREWKTVSQPLETLLLHGLEVFDAATLRRLGKDMKTLAKLCNIIRHTTKIGEANNVLLKAILRLMASSTDLTPQGLEKLKFDPVLKASKIEARKDPEVRELVTTIFANAEKNKHLDPPSPPPEMAGSATKSDDKVDNKAAKAPAKAVNGKRGRDEDAHGDDRSGKKQATGAAIKPAPGAAKAPPAAAKVPAAARLPAAKSPAVAPAPNLAAGPVKRSNLLLPGKLRAPTRPTLKAEHPKADASKLAAKLDPTSKLQSTKAELGKPQLAKSSGPEQIVSATKAAKNAKAKVPEAPQPSKFAALLSEIDEPKKVKAADPPPAPLIDPNETEDERKRRLRKEERRKLNLRVAFRSEDRLVEIREFTRDPEEIAESAMARNIRSDNKDKMEEGAALKKQKKELDEWEDRIAIDFSDLPAEKRAETFVTRGGLKEFETEQQKFMQDREAKELMVVYTDLADIPPTPKSPHFEPLPYFPDDPIRLPDTPEHEEIRQRAKDREALGFRRAVESAQKRKAEQSRPGYAEYKKAMLSVDSIAGLYTGVPAQVPKAQDLDLVPVAPAQEKGPSQDEKDRQVLELLKSDRVRNWKDPDPFDPQRPKTVRRYDYADPKVQAAANSLEDLVARINSGAAPFEATPAPAPAAPVSQPTQAPADHSAAWAQCYAQQQQQQQTAAAWNSQPPNGHGQAAYAQAASPYKQVTAQPAQPDANNQVGALLAALQNPGNAGQQQQLPAAANNASLQTILAAVARSQPSGQQPAPVQAPPPLTSQDNEYLRSLMQLTGQGQSNAGPGPPSYHDQGARHQASHNSYGQAPSGGFSQPSHQERDGYGGHDSRERDQRDGDRRDRGFGHKFSKPKGFNNQSDVPEHLRGINRNLIGTKQCTFFARGQCAKGDKCTFRHD</sequence>
<feature type="compositionally biased region" description="Low complexity" evidence="5">
    <location>
        <begin position="1288"/>
        <end position="1297"/>
    </location>
</feature>
<dbReference type="PANTHER" id="PTHR48125:SF12">
    <property type="entry name" value="AT HOOK TRANSCRIPTION FACTOR FAMILY-RELATED"/>
    <property type="match status" value="1"/>
</dbReference>
<feature type="region of interest" description="Disordered" evidence="5">
    <location>
        <begin position="917"/>
        <end position="939"/>
    </location>
</feature>
<feature type="region of interest" description="Disordered" evidence="5">
    <location>
        <begin position="1320"/>
        <end position="1403"/>
    </location>
</feature>
<evidence type="ECO:0000256" key="4">
    <source>
        <dbReference type="PROSITE-ProRule" id="PRU00723"/>
    </source>
</evidence>
<dbReference type="SUPFAM" id="SSF90229">
    <property type="entry name" value="CCCH zinc finger"/>
    <property type="match status" value="1"/>
</dbReference>